<dbReference type="Pfam" id="PF01583">
    <property type="entry name" value="APS_kinase"/>
    <property type="match status" value="1"/>
</dbReference>
<dbReference type="GO" id="GO:0005524">
    <property type="term" value="F:ATP binding"/>
    <property type="evidence" value="ECO:0007669"/>
    <property type="project" value="UniProtKB-KW"/>
</dbReference>
<dbReference type="NCBIfam" id="TIGR00455">
    <property type="entry name" value="apsK"/>
    <property type="match status" value="1"/>
</dbReference>
<keyword evidence="3 6" id="KW-0808">Transferase</keyword>
<dbReference type="InterPro" id="IPR050512">
    <property type="entry name" value="Sulf_AdTrans/APS_kinase"/>
</dbReference>
<proteinExistence type="inferred from homology"/>
<keyword evidence="4 6" id="KW-0547">Nucleotide-binding</keyword>
<keyword evidence="6 8" id="KW-0418">Kinase</keyword>
<reference evidence="8 9" key="1">
    <citation type="journal article" date="2015" name="Nature">
        <title>rRNA introns, odd ribosomes, and small enigmatic genomes across a large radiation of phyla.</title>
        <authorList>
            <person name="Brown C.T."/>
            <person name="Hug L.A."/>
            <person name="Thomas B.C."/>
            <person name="Sharon I."/>
            <person name="Castelle C.J."/>
            <person name="Singh A."/>
            <person name="Wilkins M.J."/>
            <person name="Williams K.H."/>
            <person name="Banfield J.F."/>
        </authorList>
    </citation>
    <scope>NUCLEOTIDE SEQUENCE [LARGE SCALE GENOMIC DNA]</scope>
</reference>
<evidence type="ECO:0000259" key="7">
    <source>
        <dbReference type="Pfam" id="PF01583"/>
    </source>
</evidence>
<keyword evidence="8" id="KW-0548">Nucleotidyltransferase</keyword>
<evidence type="ECO:0000256" key="1">
    <source>
        <dbReference type="ARBA" id="ARBA00001823"/>
    </source>
</evidence>
<sequence>MSKIGKIIWFTGLSGSGKTTLAGALRNELLGFGKTCEILDGDAVRSSLNRHLGFSRADIRENNKLLAELALEKSKKYDFVLVSAISPFREDRAMARSLAGKNFIELFVDCSLEKCIERDVKGLYKKALAGEINNFIGVSASNPYEIPENPDFAVKTVIEPMEESLSKLLAFLGFESSKINIYES</sequence>
<evidence type="ECO:0000313" key="8">
    <source>
        <dbReference type="EMBL" id="KKT60409.1"/>
    </source>
</evidence>
<evidence type="ECO:0000256" key="4">
    <source>
        <dbReference type="ARBA" id="ARBA00022741"/>
    </source>
</evidence>
<evidence type="ECO:0000256" key="5">
    <source>
        <dbReference type="ARBA" id="ARBA00022840"/>
    </source>
</evidence>
<dbReference type="UniPathway" id="UPA00140">
    <property type="reaction ID" value="UER00205"/>
</dbReference>
<dbReference type="GO" id="GO:0005737">
    <property type="term" value="C:cytoplasm"/>
    <property type="evidence" value="ECO:0007669"/>
    <property type="project" value="TreeGrafter"/>
</dbReference>
<dbReference type="InterPro" id="IPR002891">
    <property type="entry name" value="APS"/>
</dbReference>
<feature type="domain" description="APS kinase" evidence="7">
    <location>
        <begin position="5"/>
        <end position="155"/>
    </location>
</feature>
<comment type="catalytic activity">
    <reaction evidence="1 6">
        <text>adenosine 5'-phosphosulfate + ATP = 3'-phosphoadenylyl sulfate + ADP + H(+)</text>
        <dbReference type="Rhea" id="RHEA:24152"/>
        <dbReference type="ChEBI" id="CHEBI:15378"/>
        <dbReference type="ChEBI" id="CHEBI:30616"/>
        <dbReference type="ChEBI" id="CHEBI:58243"/>
        <dbReference type="ChEBI" id="CHEBI:58339"/>
        <dbReference type="ChEBI" id="CHEBI:456216"/>
        <dbReference type="EC" id="2.7.1.25"/>
    </reaction>
</comment>
<keyword evidence="5 6" id="KW-0067">ATP-binding</keyword>
<comment type="caution">
    <text evidence="8">The sequence shown here is derived from an EMBL/GenBank/DDBJ whole genome shotgun (WGS) entry which is preliminary data.</text>
</comment>
<evidence type="ECO:0000313" key="9">
    <source>
        <dbReference type="Proteomes" id="UP000034087"/>
    </source>
</evidence>
<comment type="similarity">
    <text evidence="6">Belongs to the APS kinase family.</text>
</comment>
<comment type="pathway">
    <text evidence="6">Sulfur metabolism; hydrogen sulfide biosynthesis; sulfite from sulfate: step 2/3.</text>
</comment>
<evidence type="ECO:0000256" key="2">
    <source>
        <dbReference type="ARBA" id="ARBA00012121"/>
    </source>
</evidence>
<dbReference type="GO" id="GO:0004020">
    <property type="term" value="F:adenylylsulfate kinase activity"/>
    <property type="evidence" value="ECO:0007669"/>
    <property type="project" value="UniProtKB-EC"/>
</dbReference>
<comment type="function">
    <text evidence="6">Catalyzes the synthesis of activated sulfate.</text>
</comment>
<dbReference type="GO" id="GO:0070814">
    <property type="term" value="P:hydrogen sulfide biosynthetic process"/>
    <property type="evidence" value="ECO:0007669"/>
    <property type="project" value="UniProtKB-UniPathway"/>
</dbReference>
<dbReference type="AlphaFoldDB" id="A0A0G1LKF9"/>
<dbReference type="GO" id="GO:0010134">
    <property type="term" value="P:sulfate assimilation via adenylyl sulfate reduction"/>
    <property type="evidence" value="ECO:0007669"/>
    <property type="project" value="TreeGrafter"/>
</dbReference>
<dbReference type="SUPFAM" id="SSF52540">
    <property type="entry name" value="P-loop containing nucleoside triphosphate hydrolases"/>
    <property type="match status" value="1"/>
</dbReference>
<dbReference type="GO" id="GO:0019379">
    <property type="term" value="P:sulfate assimilation, phosphoadenylyl sulfate reduction by phosphoadenylyl-sulfate reductase (thioredoxin)"/>
    <property type="evidence" value="ECO:0007669"/>
    <property type="project" value="TreeGrafter"/>
</dbReference>
<organism evidence="8 9">
    <name type="scientific">Candidatus Giovannonibacteria bacterium GW2011_GWA1_44_25</name>
    <dbReference type="NCBI Taxonomy" id="1618645"/>
    <lineage>
        <taxon>Bacteria</taxon>
        <taxon>Candidatus Giovannoniibacteriota</taxon>
    </lineage>
</organism>
<accession>A0A0G1LKF9</accession>
<gene>
    <name evidence="8" type="ORF">UW53_C0001G0059</name>
</gene>
<dbReference type="InterPro" id="IPR059117">
    <property type="entry name" value="APS_kinase_dom"/>
</dbReference>
<dbReference type="Proteomes" id="UP000034087">
    <property type="component" value="Unassembled WGS sequence"/>
</dbReference>
<dbReference type="GO" id="GO:0004781">
    <property type="term" value="F:sulfate adenylyltransferase (ATP) activity"/>
    <property type="evidence" value="ECO:0007669"/>
    <property type="project" value="TreeGrafter"/>
</dbReference>
<dbReference type="Gene3D" id="3.40.50.300">
    <property type="entry name" value="P-loop containing nucleotide triphosphate hydrolases"/>
    <property type="match status" value="1"/>
</dbReference>
<dbReference type="InterPro" id="IPR027417">
    <property type="entry name" value="P-loop_NTPase"/>
</dbReference>
<evidence type="ECO:0000256" key="6">
    <source>
        <dbReference type="RuleBase" id="RU004347"/>
    </source>
</evidence>
<dbReference type="PANTHER" id="PTHR42700">
    <property type="entry name" value="SULFATE ADENYLYLTRANSFERASE"/>
    <property type="match status" value="1"/>
</dbReference>
<dbReference type="CDD" id="cd02027">
    <property type="entry name" value="APSK"/>
    <property type="match status" value="1"/>
</dbReference>
<dbReference type="PANTHER" id="PTHR42700:SF1">
    <property type="entry name" value="SULFATE ADENYLYLTRANSFERASE"/>
    <property type="match status" value="1"/>
</dbReference>
<evidence type="ECO:0000256" key="3">
    <source>
        <dbReference type="ARBA" id="ARBA00022679"/>
    </source>
</evidence>
<name>A0A0G1LKF9_9BACT</name>
<dbReference type="EMBL" id="LCIR01000001">
    <property type="protein sequence ID" value="KKT60409.1"/>
    <property type="molecule type" value="Genomic_DNA"/>
</dbReference>
<protein>
    <recommendedName>
        <fullName evidence="2 6">Adenylyl-sulfate kinase</fullName>
        <ecNumber evidence="2 6">2.7.1.25</ecNumber>
    </recommendedName>
</protein>
<dbReference type="EC" id="2.7.1.25" evidence="2 6"/>